<dbReference type="OrthoDB" id="2735620at2"/>
<sequence>MEEKLIALEKEIEDTLFRLMELEVEERIIEMGQLFAKLLASVQSAGLINFTLDVLVEPNECLPETRMLLESLLDVKRRFQRRRKLLTHRDILKIWLRKNIRFKSEFLPGMF</sequence>
<proteinExistence type="predicted"/>
<name>A0A0A3IA86_9BACI</name>
<keyword evidence="2" id="KW-1185">Reference proteome</keyword>
<evidence type="ECO:0000313" key="2">
    <source>
        <dbReference type="Proteomes" id="UP000030437"/>
    </source>
</evidence>
<dbReference type="EMBL" id="JPVP01000060">
    <property type="protein sequence ID" value="KGR81654.1"/>
    <property type="molecule type" value="Genomic_DNA"/>
</dbReference>
<dbReference type="RefSeq" id="WP_036158288.1">
    <property type="nucleotide sequence ID" value="NZ_AVCX01000001.1"/>
</dbReference>
<accession>A0A0A3IA86</accession>
<protein>
    <submittedName>
        <fullName evidence="1">Uncharacterized protein</fullName>
    </submittedName>
</protein>
<dbReference type="AlphaFoldDB" id="A0A0A3IA86"/>
<comment type="caution">
    <text evidence="1">The sequence shown here is derived from an EMBL/GenBank/DDBJ whole genome shotgun (WGS) entry which is preliminary data.</text>
</comment>
<dbReference type="eggNOG" id="ENOG503402T">
    <property type="taxonomic scope" value="Bacteria"/>
</dbReference>
<reference evidence="1 2" key="1">
    <citation type="submission" date="2014-02" db="EMBL/GenBank/DDBJ databases">
        <title>Draft genome sequence of Lysinibacillus odysseyi NBRC 100172.</title>
        <authorList>
            <person name="Zhang F."/>
            <person name="Wang G."/>
            <person name="Zhang L."/>
        </authorList>
    </citation>
    <scope>NUCLEOTIDE SEQUENCE [LARGE SCALE GENOMIC DNA]</scope>
    <source>
        <strain evidence="1 2">NBRC 100172</strain>
    </source>
</reference>
<evidence type="ECO:0000313" key="1">
    <source>
        <dbReference type="EMBL" id="KGR81654.1"/>
    </source>
</evidence>
<gene>
    <name evidence="1" type="ORF">CD32_20100</name>
</gene>
<organism evidence="1 2">
    <name type="scientific">Lysinibacillus odysseyi 34hs-1 = NBRC 100172</name>
    <dbReference type="NCBI Taxonomy" id="1220589"/>
    <lineage>
        <taxon>Bacteria</taxon>
        <taxon>Bacillati</taxon>
        <taxon>Bacillota</taxon>
        <taxon>Bacilli</taxon>
        <taxon>Bacillales</taxon>
        <taxon>Bacillaceae</taxon>
        <taxon>Lysinibacillus</taxon>
    </lineage>
</organism>
<dbReference type="Proteomes" id="UP000030437">
    <property type="component" value="Unassembled WGS sequence"/>
</dbReference>